<dbReference type="RefSeq" id="XP_028533733.1">
    <property type="nucleotide sequence ID" value="XM_028677332.1"/>
</dbReference>
<dbReference type="OMA" id="IEICPFF"/>
<feature type="region of interest" description="Disordered" evidence="2">
    <location>
        <begin position="244"/>
        <end position="288"/>
    </location>
</feature>
<feature type="region of interest" description="Disordered" evidence="2">
    <location>
        <begin position="1011"/>
        <end position="1031"/>
    </location>
</feature>
<name>A0A1J1HBC8_PLARL</name>
<keyword evidence="1" id="KW-0175">Coiled coil</keyword>
<dbReference type="EMBL" id="LN835306">
    <property type="protein sequence ID" value="CRH00730.1"/>
    <property type="molecule type" value="Genomic_DNA"/>
</dbReference>
<feature type="coiled-coil region" evidence="1">
    <location>
        <begin position="481"/>
        <end position="508"/>
    </location>
</feature>
<evidence type="ECO:0000256" key="2">
    <source>
        <dbReference type="SAM" id="MobiDB-lite"/>
    </source>
</evidence>
<dbReference type="KEGG" id="prel:PRELSG_1107700"/>
<accession>A0A1J1HBC8</accession>
<proteinExistence type="predicted"/>
<keyword evidence="4" id="KW-1185">Reference proteome</keyword>
<reference evidence="3 4" key="1">
    <citation type="submission" date="2015-04" db="EMBL/GenBank/DDBJ databases">
        <authorList>
            <consortium name="Pathogen Informatics"/>
        </authorList>
    </citation>
    <scope>NUCLEOTIDE SEQUENCE [LARGE SCALE GENOMIC DNA]</scope>
    <source>
        <strain evidence="3 4">SGS1</strain>
    </source>
</reference>
<gene>
    <name evidence="3" type="ORF">PRELSG_1107700</name>
</gene>
<dbReference type="OrthoDB" id="371701at2759"/>
<evidence type="ECO:0000313" key="4">
    <source>
        <dbReference type="Proteomes" id="UP000220158"/>
    </source>
</evidence>
<dbReference type="Proteomes" id="UP000220158">
    <property type="component" value="Chromosome 11"/>
</dbReference>
<dbReference type="GeneID" id="39736853"/>
<evidence type="ECO:0000313" key="3">
    <source>
        <dbReference type="EMBL" id="CRH00730.1"/>
    </source>
</evidence>
<feature type="coiled-coil region" evidence="1">
    <location>
        <begin position="182"/>
        <end position="211"/>
    </location>
</feature>
<evidence type="ECO:0000256" key="1">
    <source>
        <dbReference type="SAM" id="Coils"/>
    </source>
</evidence>
<protein>
    <submittedName>
        <fullName evidence="3">Uncharacterized protein</fullName>
    </submittedName>
</protein>
<sequence length="1463" mass="176160">MKKRSYNLNNLKIVGDTLSKKKNRSLYNFSSNYELNYNKKKRLKCNDFDHLGEEKYDNEIFSKLKDFYKNSHNLSCKNNPKNDYRKNKRKEREFKDEILIKEKRKVYTNKIYNLSKSDVSDEDIRIIERKCFIKKRKNFLHENLYSKSENNSKVKYKIRRKNNQYAEIDLYKKNNFSENCIIDVKKKKLECLKEEIKKKEKDNEVEELLKKENNKYDKSNNCEKSIKNEEIKCLIYNENEKFSKEENKNNQENEKFSKEENKNKGNEKFSKEENENNQENRKHREQRKYEKLREQIKLKQCESTFVSNNLNYNERFFDKYVEKSIKKNEENLKLEIKDFKDETNNKINNNKNKSDKYMNYNDITFYKSNNHIIENERTNGENNFFNCCSSEDKIYEEMEEYLTNNKNYMDVHDKLKEKIINFSEDPYSSSNLNLLNLSNKLTLYDKETILPNDNINNGNNTNNSAANKYNSNNSVQNVDNNNNIKDKIIEKKKKIKSIHNEILNLMNEDNINKNEITNEEKSSLVNKNVREKKKETDQYFIFKDNKSTYCNLLNINNKNKNNEKINNNKKYINSIYKNNLGNKAYDENEKKYYNAISFFDYEDFSSNRLFLSKKKEENLKKCAMNNKKKETSILESKKEYIKNIKLIYEREKKILDVNVKFIEKYSYFKIILNTYSENHLIKMNEHINFKLSKVLFSNKMIDKINKNNFKKIMKALDFYGYLYNNTFLKNLCNKITINNWLGNRKFFHEIFGKKILKIGIFYDLVYHFLYLNNTFLEFFFTKKGGHFMKTFLLYDKNKAVKLINKIVKDLKNINPSTNSVANFLYGFFIGENKKKKLKKIRNHIKDQHQHNEYMHLKSNSINIKKNKNISGENFCELNKKVKDNCIYSKKKQDAYIYIKNSKYKKKVLRSILNKIWLNTDLYIKEEIYYDQNFTKKKKLKKNKINNLKKLNNLLYDINDSSESSVYSFLTDEERQYNFYKSDENNLNLNEQLNETFHQCIYNEEIDDDPIIQHHDSHENNQPNDYENNEEENVEIETNSNNNNNNNIIENSIKTFQTLDCIPNISFDLYSENNNYHQKGNSFLSLCFKEEEKCNIDKYIKDVSFLGIRISSKENKINYFNCFDVNLKIKIKNHLLSNINYNISKDDENISAFLPVWPNNPDYFGFKVGKNIKKEFNEIKRNIMQEKGEKKKKSWDIIINKMSSRLMKFDESKKIFDKENKMENNFDFSKSYISNNDIDKNKITNIDEVKIKDCNFFLNIKMYPIRTLTLYILYNSIYKDKNLNFVEFFSNSINNEIKEWLLLFLLPNFINKCIHKVTFPLKLTKNIFTESNEFYEDFFSNEYLKINDIEKIIIYSKNNSEEEIEICPFFFCYKWLKSSKYKIDRWISSKINEIFFTFPYANFLMSKYFSNFLLFIQLFQSSLDIDHMYLCKSHFYVSLKHNISFLHESIVNVLFSSLGKLKNV</sequence>
<dbReference type="VEuPathDB" id="PlasmoDB:PRELSG_1107700"/>
<organism evidence="3 4">
    <name type="scientific">Plasmodium relictum</name>
    <dbReference type="NCBI Taxonomy" id="85471"/>
    <lineage>
        <taxon>Eukaryota</taxon>
        <taxon>Sar</taxon>
        <taxon>Alveolata</taxon>
        <taxon>Apicomplexa</taxon>
        <taxon>Aconoidasida</taxon>
        <taxon>Haemosporida</taxon>
        <taxon>Plasmodiidae</taxon>
        <taxon>Plasmodium</taxon>
        <taxon>Plasmodium (Haemamoeba)</taxon>
    </lineage>
</organism>